<keyword evidence="5" id="KW-1185">Reference proteome</keyword>
<dbReference type="Pfam" id="PF26079">
    <property type="entry name" value="Baseplate_J_C"/>
    <property type="match status" value="1"/>
</dbReference>
<comment type="caution">
    <text evidence="4">The sequence shown here is derived from an EMBL/GenBank/DDBJ whole genome shotgun (WGS) entry which is preliminary data.</text>
</comment>
<dbReference type="PANTHER" id="PTHR35862">
    <property type="entry name" value="FELS-2 PROPHAGE PROTEIN"/>
    <property type="match status" value="1"/>
</dbReference>
<dbReference type="InterPro" id="IPR052726">
    <property type="entry name" value="Phage_Baseplate_Hub"/>
</dbReference>
<dbReference type="InterPro" id="IPR058530">
    <property type="entry name" value="Baseplate_J-like_C"/>
</dbReference>
<dbReference type="InterPro" id="IPR058531">
    <property type="entry name" value="Baseplate_J_M"/>
</dbReference>
<evidence type="ECO:0000313" key="4">
    <source>
        <dbReference type="EMBL" id="MDP5277135.1"/>
    </source>
</evidence>
<feature type="domain" description="Baseplate J-like C-terminal" evidence="3">
    <location>
        <begin position="283"/>
        <end position="361"/>
    </location>
</feature>
<dbReference type="Pfam" id="PF26078">
    <property type="entry name" value="Baseplate_J_M"/>
    <property type="match status" value="1"/>
</dbReference>
<feature type="domain" description="Baseplate J-like central" evidence="2">
    <location>
        <begin position="204"/>
        <end position="274"/>
    </location>
</feature>
<evidence type="ECO:0000259" key="1">
    <source>
        <dbReference type="Pfam" id="PF04865"/>
    </source>
</evidence>
<gene>
    <name evidence="4" type="ORF">Q5Y73_23855</name>
</gene>
<dbReference type="PIRSF" id="PIRSF020481">
    <property type="entry name" value="BAP"/>
    <property type="match status" value="1"/>
</dbReference>
<dbReference type="InterPro" id="IPR006949">
    <property type="entry name" value="Barrel_Baseplate_J-like"/>
</dbReference>
<evidence type="ECO:0000259" key="2">
    <source>
        <dbReference type="Pfam" id="PF26078"/>
    </source>
</evidence>
<dbReference type="RefSeq" id="WP_305994436.1">
    <property type="nucleotide sequence ID" value="NZ_JAVAMP010000026.1"/>
</dbReference>
<accession>A0ABT9J677</accession>
<name>A0ABT9J677_9BACL</name>
<reference evidence="4 5" key="1">
    <citation type="submission" date="2023-08" db="EMBL/GenBank/DDBJ databases">
        <authorList>
            <person name="Park J.-S."/>
        </authorList>
    </citation>
    <scope>NUCLEOTIDE SEQUENCE [LARGE SCALE GENOMIC DNA]</scope>
    <source>
        <strain evidence="4 5">2205SS18-9</strain>
    </source>
</reference>
<evidence type="ECO:0000313" key="5">
    <source>
        <dbReference type="Proteomes" id="UP001231941"/>
    </source>
</evidence>
<dbReference type="PANTHER" id="PTHR35862:SF1">
    <property type="entry name" value="FELS-2 PROPHAGE PROTEIN"/>
    <property type="match status" value="1"/>
</dbReference>
<dbReference type="InterPro" id="IPR014507">
    <property type="entry name" value="Baseplate_assembly_J_pred"/>
</dbReference>
<dbReference type="Proteomes" id="UP001231941">
    <property type="component" value="Unassembled WGS sequence"/>
</dbReference>
<dbReference type="EMBL" id="JAVAMP010000026">
    <property type="protein sequence ID" value="MDP5277135.1"/>
    <property type="molecule type" value="Genomic_DNA"/>
</dbReference>
<evidence type="ECO:0000259" key="3">
    <source>
        <dbReference type="Pfam" id="PF26079"/>
    </source>
</evidence>
<proteinExistence type="predicted"/>
<organism evidence="4 5">
    <name type="scientific">Chengkuizengella axinellae</name>
    <dbReference type="NCBI Taxonomy" id="3064388"/>
    <lineage>
        <taxon>Bacteria</taxon>
        <taxon>Bacillati</taxon>
        <taxon>Bacillota</taxon>
        <taxon>Bacilli</taxon>
        <taxon>Bacillales</taxon>
        <taxon>Paenibacillaceae</taxon>
        <taxon>Chengkuizengella</taxon>
    </lineage>
</organism>
<feature type="domain" description="Baseplate protein J-like barrel" evidence="1">
    <location>
        <begin position="105"/>
        <end position="183"/>
    </location>
</feature>
<dbReference type="Pfam" id="PF04865">
    <property type="entry name" value="Baseplate_J"/>
    <property type="match status" value="1"/>
</dbReference>
<sequence>MSVTELPNIEFLETNVDSIKDNIITMYESLAEKKLYPGDPVQLFLLSIANIIVQQSNVINETAKQNLLRYATGDKLDHIGARVETQRLPATAAQTTVQFNLSASRPDVTVIPKGLRVSPDGTLFFELTENVEIIAGDLSASVQCECLEVGTVGNGYLPGQINLIVDPLPYVATANNTTESAGGTEKEGDDAYRERIYQAPESFSTAGPVGAYDFWAKTASKDIIDVTVHSPSPGVVEIIPLIQGGATTEVINSIHEVLNDKKIRPLTDFVQVVSPENVSFDVDLTYWIDRENEIDVQNIQNRVNDAVSQYIEWQQSKLGRSINPSELTKLVLNAGAERANVVSPIYTSIENTQIAVCNTVLINYGGID</sequence>
<protein>
    <submittedName>
        <fullName evidence="4">Baseplate J/gp47 family protein</fullName>
    </submittedName>
</protein>